<gene>
    <name evidence="3" type="ORF">E3N88_19489</name>
</gene>
<comment type="caution">
    <text evidence="3">The sequence shown here is derived from an EMBL/GenBank/DDBJ whole genome shotgun (WGS) entry which is preliminary data.</text>
</comment>
<dbReference type="InterPro" id="IPR036047">
    <property type="entry name" value="F-box-like_dom_sf"/>
</dbReference>
<dbReference type="SUPFAM" id="SSF81383">
    <property type="entry name" value="F-box domain"/>
    <property type="match status" value="1"/>
</dbReference>
<proteinExistence type="predicted"/>
<dbReference type="CDD" id="cd22157">
    <property type="entry name" value="F-box_AtFBW1-like"/>
    <property type="match status" value="1"/>
</dbReference>
<dbReference type="Pfam" id="PF00646">
    <property type="entry name" value="F-box"/>
    <property type="match status" value="1"/>
</dbReference>
<feature type="domain" description="F-box associated beta-propeller type 1" evidence="2">
    <location>
        <begin position="117"/>
        <end position="294"/>
    </location>
</feature>
<dbReference type="PANTHER" id="PTHR35546:SF127">
    <property type="entry name" value="F-BOX DOMAIN-CONTAINING PROTEIN"/>
    <property type="match status" value="1"/>
</dbReference>
<evidence type="ECO:0000313" key="3">
    <source>
        <dbReference type="EMBL" id="KAD4982818.1"/>
    </source>
</evidence>
<dbReference type="NCBIfam" id="TIGR01640">
    <property type="entry name" value="F_box_assoc_1"/>
    <property type="match status" value="1"/>
</dbReference>
<dbReference type="OrthoDB" id="605328at2759"/>
<reference evidence="3 4" key="1">
    <citation type="submission" date="2019-05" db="EMBL/GenBank/DDBJ databases">
        <title>Mikania micrantha, genome provides insights into the molecular mechanism of rapid growth.</title>
        <authorList>
            <person name="Liu B."/>
        </authorList>
    </citation>
    <scope>NUCLEOTIDE SEQUENCE [LARGE SCALE GENOMIC DNA]</scope>
    <source>
        <strain evidence="3">NLD-2019</strain>
        <tissue evidence="3">Leaf</tissue>
    </source>
</reference>
<evidence type="ECO:0000259" key="2">
    <source>
        <dbReference type="Pfam" id="PF07734"/>
    </source>
</evidence>
<organism evidence="3 4">
    <name type="scientific">Mikania micrantha</name>
    <name type="common">bitter vine</name>
    <dbReference type="NCBI Taxonomy" id="192012"/>
    <lineage>
        <taxon>Eukaryota</taxon>
        <taxon>Viridiplantae</taxon>
        <taxon>Streptophyta</taxon>
        <taxon>Embryophyta</taxon>
        <taxon>Tracheophyta</taxon>
        <taxon>Spermatophyta</taxon>
        <taxon>Magnoliopsida</taxon>
        <taxon>eudicotyledons</taxon>
        <taxon>Gunneridae</taxon>
        <taxon>Pentapetalae</taxon>
        <taxon>asterids</taxon>
        <taxon>campanulids</taxon>
        <taxon>Asterales</taxon>
        <taxon>Asteraceae</taxon>
        <taxon>Asteroideae</taxon>
        <taxon>Heliantheae alliance</taxon>
        <taxon>Eupatorieae</taxon>
        <taxon>Mikania</taxon>
    </lineage>
</organism>
<dbReference type="AlphaFoldDB" id="A0A5N6NQA5"/>
<dbReference type="InterPro" id="IPR006527">
    <property type="entry name" value="F-box-assoc_dom_typ1"/>
</dbReference>
<dbReference type="PANTHER" id="PTHR35546">
    <property type="entry name" value="F-BOX PROTEIN INTERACTION DOMAIN PROTEIN-RELATED"/>
    <property type="match status" value="1"/>
</dbReference>
<dbReference type="InterPro" id="IPR055290">
    <property type="entry name" value="At3g26010-like"/>
</dbReference>
<dbReference type="InterPro" id="IPR017451">
    <property type="entry name" value="F-box-assoc_interact_dom"/>
</dbReference>
<dbReference type="Proteomes" id="UP000326396">
    <property type="component" value="Linkage Group LG18"/>
</dbReference>
<feature type="domain" description="F-box" evidence="1">
    <location>
        <begin position="39"/>
        <end position="64"/>
    </location>
</feature>
<evidence type="ECO:0000313" key="4">
    <source>
        <dbReference type="Proteomes" id="UP000326396"/>
    </source>
</evidence>
<dbReference type="Pfam" id="PF07734">
    <property type="entry name" value="FBA_1"/>
    <property type="match status" value="1"/>
</dbReference>
<dbReference type="InterPro" id="IPR001810">
    <property type="entry name" value="F-box_dom"/>
</dbReference>
<keyword evidence="4" id="KW-1185">Reference proteome</keyword>
<accession>A0A5N6NQA5</accession>
<name>A0A5N6NQA5_9ASTR</name>
<evidence type="ECO:0000259" key="1">
    <source>
        <dbReference type="Pfam" id="PF00646"/>
    </source>
</evidence>
<dbReference type="EMBL" id="SZYD01000010">
    <property type="protein sequence ID" value="KAD4982818.1"/>
    <property type="molecule type" value="Genomic_DNA"/>
</dbReference>
<protein>
    <submittedName>
        <fullName evidence="3">Uncharacterized protein</fullName>
    </submittedName>
</protein>
<sequence length="396" mass="45962">MVNTRAKIKKACKACFSPAYVEDSDHQSPQSGALIGSNDDILIEILLRLPVTSILRFKSVSKHWLWLLSHTRFTLMHDNLSKSPGLFVHNMYVSFDAENRNTPPFRSLDFYFDLRGIRILQSCNGLLLCYSDRGYGKYYVFNPTTKQIAIIPSVLGGQYARSTIRFMGLAFHQTDCVHYKVVCIRGVDSAGELFQIQIYSSDTGKWKISNETFSANTWFTFGVYWNGGIHWAPACRNPLYFKLMDEQLRKLPLPATSGDYCDGAIPMYFGESRGHLHLVDTDEHENRLHLNVYEMMMDHSGWFVKYEVRLDELPGAFPEMIHNHHHPSSPFYYEFDVFDVVRCEKEEDTFMVIRIPGKIIKYNVVDKSFKEIYNLTNYNYLPYDNVHRYTETIASF</sequence>